<proteinExistence type="predicted"/>
<dbReference type="InterPro" id="IPR006521">
    <property type="entry name" value="Tail_protein_I"/>
</dbReference>
<dbReference type="InterPro" id="IPR011748">
    <property type="entry name" value="Unchr_phage_tail-like"/>
</dbReference>
<dbReference type="EMBL" id="BJLR01000036">
    <property type="protein sequence ID" value="GEA89765.1"/>
    <property type="molecule type" value="Genomic_DNA"/>
</dbReference>
<dbReference type="NCBIfam" id="TIGR02242">
    <property type="entry name" value="tail_TIGR02242"/>
    <property type="match status" value="1"/>
</dbReference>
<dbReference type="Proteomes" id="UP000317046">
    <property type="component" value="Unassembled WGS sequence"/>
</dbReference>
<gene>
    <name evidence="1" type="ORF">CCE01nite_37140</name>
</gene>
<evidence type="ECO:0000313" key="2">
    <source>
        <dbReference type="Proteomes" id="UP000317046"/>
    </source>
</evidence>
<dbReference type="Pfam" id="PF09684">
    <property type="entry name" value="Tail_P2_I"/>
    <property type="match status" value="1"/>
</dbReference>
<reference evidence="1" key="1">
    <citation type="submission" date="2019-06" db="EMBL/GenBank/DDBJ databases">
        <title>Whole genome shotgun sequence of Cellulomonas cellasea NBRC 3753.</title>
        <authorList>
            <person name="Hosoyama A."/>
            <person name="Uohara A."/>
            <person name="Ohji S."/>
            <person name="Ichikawa N."/>
        </authorList>
    </citation>
    <scope>NUCLEOTIDE SEQUENCE [LARGE SCALE GENOMIC DNA]</scope>
    <source>
        <strain evidence="1">NBRC 3753</strain>
    </source>
</reference>
<comment type="caution">
    <text evidence="1">The sequence shown here is derived from an EMBL/GenBank/DDBJ whole genome shotgun (WGS) entry which is preliminary data.</text>
</comment>
<keyword evidence="2" id="KW-1185">Reference proteome</keyword>
<organism evidence="1 2">
    <name type="scientific">Cellulomonas cellasea</name>
    <dbReference type="NCBI Taxonomy" id="43670"/>
    <lineage>
        <taxon>Bacteria</taxon>
        <taxon>Bacillati</taxon>
        <taxon>Actinomycetota</taxon>
        <taxon>Actinomycetes</taxon>
        <taxon>Micrococcales</taxon>
        <taxon>Cellulomonadaceae</taxon>
        <taxon>Cellulomonas</taxon>
    </lineage>
</organism>
<sequence>MRGTVPGLTNPVALVDRLPAVYQDEEFVRRFVGAFDEVLAPVLLTLDRLECYVDPRLAPPDFLSWVGEWVGIELDDAWGLAQSREIVAGAASLHRRRGTRPGIEDAVRLALGLGLSDDAGARGDVEVVDSGGTRWSASPGTALPGTPELSLTVRVRVPDPAAVDIRRLDRAVSAVKPAHVPHTVVVEACTEEEPC</sequence>
<dbReference type="RefSeq" id="WP_141372815.1">
    <property type="nucleotide sequence ID" value="NZ_BJLR01000036.1"/>
</dbReference>
<evidence type="ECO:0000313" key="1">
    <source>
        <dbReference type="EMBL" id="GEA89765.1"/>
    </source>
</evidence>
<protein>
    <submittedName>
        <fullName evidence="1">Phage tail protein</fullName>
    </submittedName>
</protein>
<name>A0A4Y3L2R6_9CELL</name>
<dbReference type="AlphaFoldDB" id="A0A4Y3L2R6"/>
<accession>A0A4Y3L2R6</accession>